<proteinExistence type="predicted"/>
<dbReference type="EMBL" id="JANAKD010000569">
    <property type="protein sequence ID" value="KAJ3492695.1"/>
    <property type="molecule type" value="Genomic_DNA"/>
</dbReference>
<name>A0ACC1QVJ1_9HYPO</name>
<protein>
    <submittedName>
        <fullName evidence="1">Uncharacterized protein</fullName>
    </submittedName>
</protein>
<keyword evidence="2" id="KW-1185">Reference proteome</keyword>
<organism evidence="1 2">
    <name type="scientific">Lecanicillium saksenae</name>
    <dbReference type="NCBI Taxonomy" id="468837"/>
    <lineage>
        <taxon>Eukaryota</taxon>
        <taxon>Fungi</taxon>
        <taxon>Dikarya</taxon>
        <taxon>Ascomycota</taxon>
        <taxon>Pezizomycotina</taxon>
        <taxon>Sordariomycetes</taxon>
        <taxon>Hypocreomycetidae</taxon>
        <taxon>Hypocreales</taxon>
        <taxon>Cordycipitaceae</taxon>
        <taxon>Lecanicillium</taxon>
    </lineage>
</organism>
<comment type="caution">
    <text evidence="1">The sequence shown here is derived from an EMBL/GenBank/DDBJ whole genome shotgun (WGS) entry which is preliminary data.</text>
</comment>
<accession>A0ACC1QVJ1</accession>
<evidence type="ECO:0000313" key="1">
    <source>
        <dbReference type="EMBL" id="KAJ3492695.1"/>
    </source>
</evidence>
<evidence type="ECO:0000313" key="2">
    <source>
        <dbReference type="Proteomes" id="UP001148737"/>
    </source>
</evidence>
<gene>
    <name evidence="1" type="ORF">NLG97_g5211</name>
</gene>
<sequence length="572" mass="64905">MSQAQALLESIKEDVIAGPYPGFIPKYFPDLDLTMAKSILKPGSAEATASQAEKDLLKSPPRPEDVLGWLNAVYKLKHGTVGNRKWRSLPSSLPIMKDCTGLSLVLRHPAIDDRNWESTDLVCHAVGDAQASYPHSLSQLYSLARQVFIAQPLRFFLHGILVCGDMVELWVFDHSGMYCTEPLYMNVEQDYVGFLSIVLCYAVKSEADLGIRPFADQDDHGAYIYVDSTDQRLYLEDEPFVDCDELFGAGIVCYRAKAKAEDSWSHVIKFKWRDSDDQPEEELLNLARERNVRGVVSLIHHAQVEETAMLRCQIRHQRCRTLHQETVDKDLPEGILRYSQEGRSYFTNRFLTRLVFSPLARPLTDFNDTLELLTVLRDAIRAHRSLLQDANILHRDISAGNIVITNSSPRGMLIDLDHSADLEIEQPVAGRIIGTKLFTAIGLLRLDAQTYRHDLESFLYLFLWVILCRGEEHLPAGSMLKPWGEESRDGSAEAKMRDMQEARFQMILDEFEPKYDCLKDVAWRLRAALFRPEEGELWLGTDTSKEGTDTIYDAMLAIFEEAIKGIDGTVSL</sequence>
<dbReference type="Proteomes" id="UP001148737">
    <property type="component" value="Unassembled WGS sequence"/>
</dbReference>
<reference evidence="1" key="1">
    <citation type="submission" date="2022-07" db="EMBL/GenBank/DDBJ databases">
        <title>Genome Sequence of Lecanicillium saksenae.</title>
        <authorList>
            <person name="Buettner E."/>
        </authorList>
    </citation>
    <scope>NUCLEOTIDE SEQUENCE</scope>
    <source>
        <strain evidence="1">VT-O1</strain>
    </source>
</reference>